<evidence type="ECO:0000313" key="1">
    <source>
        <dbReference type="EMBL" id="VDN34687.1"/>
    </source>
</evidence>
<proteinExistence type="predicted"/>
<dbReference type="Proteomes" id="UP000271098">
    <property type="component" value="Unassembled WGS sequence"/>
</dbReference>
<dbReference type="EMBL" id="UYRT01089238">
    <property type="protein sequence ID" value="VDN34687.1"/>
    <property type="molecule type" value="Genomic_DNA"/>
</dbReference>
<reference evidence="1 2" key="2">
    <citation type="submission" date="2018-11" db="EMBL/GenBank/DDBJ databases">
        <authorList>
            <consortium name="Pathogen Informatics"/>
        </authorList>
    </citation>
    <scope>NUCLEOTIDE SEQUENCE [LARGE SCALE GENOMIC DNA]</scope>
</reference>
<accession>A0A183EFU9</accession>
<sequence>MDGIFNNRRLFVAPRNGAVLVSGDRLRDPRNVSILDGDPTFSAYVCTPPQHQYRDDFSFSRGLPATSSCNEIVSRPSQNGSVVAPSRPHVRNVPIQIVPAARSQLRIRPSVSNPHPRATSTLGRFPVDATDARLKSNEGGLMDGDRIVWFDAEGIPRRGTVRWCGYLRGHTKVYVGVDFVSSFFTLSLYRTVVAGKEKKN</sequence>
<protein>
    <submittedName>
        <fullName evidence="3">CAP-Gly domain-containing protein</fullName>
    </submittedName>
</protein>
<dbReference type="InterPro" id="IPR036859">
    <property type="entry name" value="CAP-Gly_dom_sf"/>
</dbReference>
<evidence type="ECO:0000313" key="2">
    <source>
        <dbReference type="Proteomes" id="UP000271098"/>
    </source>
</evidence>
<evidence type="ECO:0000313" key="3">
    <source>
        <dbReference type="WBParaSite" id="GPUH_0001986501-mRNA-1"/>
    </source>
</evidence>
<keyword evidence="2" id="KW-1185">Reference proteome</keyword>
<reference evidence="3" key="1">
    <citation type="submission" date="2016-06" db="UniProtKB">
        <authorList>
            <consortium name="WormBaseParasite"/>
        </authorList>
    </citation>
    <scope>IDENTIFICATION</scope>
</reference>
<gene>
    <name evidence="1" type="ORF">GPUH_LOCUS19835</name>
</gene>
<dbReference type="AlphaFoldDB" id="A0A183EFU9"/>
<dbReference type="WBParaSite" id="GPUH_0001986501-mRNA-1">
    <property type="protein sequence ID" value="GPUH_0001986501-mRNA-1"/>
    <property type="gene ID" value="GPUH_0001986501"/>
</dbReference>
<dbReference type="SUPFAM" id="SSF74924">
    <property type="entry name" value="Cap-Gly domain"/>
    <property type="match status" value="1"/>
</dbReference>
<organism evidence="3">
    <name type="scientific">Gongylonema pulchrum</name>
    <dbReference type="NCBI Taxonomy" id="637853"/>
    <lineage>
        <taxon>Eukaryota</taxon>
        <taxon>Metazoa</taxon>
        <taxon>Ecdysozoa</taxon>
        <taxon>Nematoda</taxon>
        <taxon>Chromadorea</taxon>
        <taxon>Rhabditida</taxon>
        <taxon>Spirurina</taxon>
        <taxon>Spiruromorpha</taxon>
        <taxon>Spiruroidea</taxon>
        <taxon>Gongylonematidae</taxon>
        <taxon>Gongylonema</taxon>
    </lineage>
</organism>
<dbReference type="OrthoDB" id="6287070at2759"/>
<name>A0A183EFU9_9BILA</name>